<keyword evidence="11" id="KW-1185">Reference proteome</keyword>
<evidence type="ECO:0000259" key="9">
    <source>
        <dbReference type="PROSITE" id="PS50850"/>
    </source>
</evidence>
<feature type="transmembrane region" description="Helical" evidence="8">
    <location>
        <begin position="294"/>
        <end position="314"/>
    </location>
</feature>
<accession>A0A8J3FTV7</accession>
<dbReference type="AlphaFoldDB" id="A0A8J3FTV7"/>
<dbReference type="InterPro" id="IPR004638">
    <property type="entry name" value="EmrB-like"/>
</dbReference>
<dbReference type="GO" id="GO:0022857">
    <property type="term" value="F:transmembrane transporter activity"/>
    <property type="evidence" value="ECO:0007669"/>
    <property type="project" value="InterPro"/>
</dbReference>
<feature type="transmembrane region" description="Helical" evidence="8">
    <location>
        <begin position="220"/>
        <end position="239"/>
    </location>
</feature>
<dbReference type="InterPro" id="IPR036259">
    <property type="entry name" value="MFS_trans_sf"/>
</dbReference>
<dbReference type="Gene3D" id="1.20.1250.20">
    <property type="entry name" value="MFS general substrate transporter like domains"/>
    <property type="match status" value="1"/>
</dbReference>
<evidence type="ECO:0000256" key="1">
    <source>
        <dbReference type="ARBA" id="ARBA00004651"/>
    </source>
</evidence>
<keyword evidence="5 8" id="KW-1133">Transmembrane helix</keyword>
<dbReference type="RefSeq" id="WP_189057005.1">
    <property type="nucleotide sequence ID" value="NZ_BMMK01000009.1"/>
</dbReference>
<keyword evidence="4 8" id="KW-0812">Transmembrane</keyword>
<feature type="compositionally biased region" description="Basic and acidic residues" evidence="7">
    <location>
        <begin position="498"/>
        <end position="513"/>
    </location>
</feature>
<evidence type="ECO:0000256" key="7">
    <source>
        <dbReference type="SAM" id="MobiDB-lite"/>
    </source>
</evidence>
<feature type="transmembrane region" description="Helical" evidence="8">
    <location>
        <begin position="457"/>
        <end position="475"/>
    </location>
</feature>
<comment type="caution">
    <text evidence="10">The sequence shown here is derived from an EMBL/GenBank/DDBJ whole genome shotgun (WGS) entry which is preliminary data.</text>
</comment>
<evidence type="ECO:0000256" key="5">
    <source>
        <dbReference type="ARBA" id="ARBA00022989"/>
    </source>
</evidence>
<dbReference type="PROSITE" id="PS00216">
    <property type="entry name" value="SUGAR_TRANSPORT_1"/>
    <property type="match status" value="1"/>
</dbReference>
<evidence type="ECO:0000313" key="11">
    <source>
        <dbReference type="Proteomes" id="UP000637578"/>
    </source>
</evidence>
<dbReference type="InterPro" id="IPR020846">
    <property type="entry name" value="MFS_dom"/>
</dbReference>
<feature type="transmembrane region" description="Helical" evidence="8">
    <location>
        <begin position="71"/>
        <end position="87"/>
    </location>
</feature>
<comment type="subcellular location">
    <subcellularLocation>
        <location evidence="1">Cell membrane</location>
        <topology evidence="1">Multi-pass membrane protein</topology>
    </subcellularLocation>
</comment>
<feature type="transmembrane region" description="Helical" evidence="8">
    <location>
        <begin position="99"/>
        <end position="118"/>
    </location>
</feature>
<name>A0A8J3FTV7_9PSEU</name>
<feature type="transmembrane region" description="Helical" evidence="8">
    <location>
        <begin position="384"/>
        <end position="406"/>
    </location>
</feature>
<feature type="transmembrane region" description="Helical" evidence="8">
    <location>
        <begin position="427"/>
        <end position="445"/>
    </location>
</feature>
<dbReference type="CDD" id="cd17321">
    <property type="entry name" value="MFS_MMR_MDR_like"/>
    <property type="match status" value="1"/>
</dbReference>
<evidence type="ECO:0000256" key="2">
    <source>
        <dbReference type="ARBA" id="ARBA00022448"/>
    </source>
</evidence>
<proteinExistence type="predicted"/>
<evidence type="ECO:0000256" key="4">
    <source>
        <dbReference type="ARBA" id="ARBA00022692"/>
    </source>
</evidence>
<feature type="transmembrane region" description="Helical" evidence="8">
    <location>
        <begin position="159"/>
        <end position="180"/>
    </location>
</feature>
<feature type="region of interest" description="Disordered" evidence="7">
    <location>
        <begin position="481"/>
        <end position="513"/>
    </location>
</feature>
<dbReference type="InterPro" id="IPR011701">
    <property type="entry name" value="MFS"/>
</dbReference>
<organism evidence="10 11">
    <name type="scientific">Longimycelium tulufanense</name>
    <dbReference type="NCBI Taxonomy" id="907463"/>
    <lineage>
        <taxon>Bacteria</taxon>
        <taxon>Bacillati</taxon>
        <taxon>Actinomycetota</taxon>
        <taxon>Actinomycetes</taxon>
        <taxon>Pseudonocardiales</taxon>
        <taxon>Pseudonocardiaceae</taxon>
        <taxon>Longimycelium</taxon>
    </lineage>
</organism>
<feature type="transmembrane region" description="Helical" evidence="8">
    <location>
        <begin position="251"/>
        <end position="273"/>
    </location>
</feature>
<gene>
    <name evidence="10" type="ORF">GCM10012275_24290</name>
</gene>
<dbReference type="PANTHER" id="PTHR42718:SF46">
    <property type="entry name" value="BLR6921 PROTEIN"/>
    <property type="match status" value="1"/>
</dbReference>
<dbReference type="PANTHER" id="PTHR42718">
    <property type="entry name" value="MAJOR FACILITATOR SUPERFAMILY MULTIDRUG TRANSPORTER MFSC"/>
    <property type="match status" value="1"/>
</dbReference>
<feature type="transmembrane region" description="Helical" evidence="8">
    <location>
        <begin position="355"/>
        <end position="372"/>
    </location>
</feature>
<dbReference type="GO" id="GO:0005886">
    <property type="term" value="C:plasma membrane"/>
    <property type="evidence" value="ECO:0007669"/>
    <property type="project" value="UniProtKB-SubCell"/>
</dbReference>
<evidence type="ECO:0000256" key="6">
    <source>
        <dbReference type="ARBA" id="ARBA00023136"/>
    </source>
</evidence>
<evidence type="ECO:0000313" key="10">
    <source>
        <dbReference type="EMBL" id="GGM52475.1"/>
    </source>
</evidence>
<protein>
    <submittedName>
        <fullName evidence="10">MFS transporter</fullName>
    </submittedName>
</protein>
<evidence type="ECO:0000256" key="3">
    <source>
        <dbReference type="ARBA" id="ARBA00022475"/>
    </source>
</evidence>
<dbReference type="Gene3D" id="1.20.1720.10">
    <property type="entry name" value="Multidrug resistance protein D"/>
    <property type="match status" value="1"/>
</dbReference>
<reference evidence="10" key="1">
    <citation type="journal article" date="2014" name="Int. J. Syst. Evol. Microbiol.">
        <title>Complete genome sequence of Corynebacterium casei LMG S-19264T (=DSM 44701T), isolated from a smear-ripened cheese.</title>
        <authorList>
            <consortium name="US DOE Joint Genome Institute (JGI-PGF)"/>
            <person name="Walter F."/>
            <person name="Albersmeier A."/>
            <person name="Kalinowski J."/>
            <person name="Ruckert C."/>
        </authorList>
    </citation>
    <scope>NUCLEOTIDE SEQUENCE</scope>
    <source>
        <strain evidence="10">CGMCC 4.5737</strain>
    </source>
</reference>
<feature type="transmembrane region" description="Helical" evidence="8">
    <location>
        <begin position="124"/>
        <end position="147"/>
    </location>
</feature>
<reference evidence="10" key="2">
    <citation type="submission" date="2020-09" db="EMBL/GenBank/DDBJ databases">
        <authorList>
            <person name="Sun Q."/>
            <person name="Zhou Y."/>
        </authorList>
    </citation>
    <scope>NUCLEOTIDE SEQUENCE</scope>
    <source>
        <strain evidence="10">CGMCC 4.5737</strain>
    </source>
</reference>
<keyword evidence="2" id="KW-0813">Transport</keyword>
<dbReference type="EMBL" id="BMMK01000009">
    <property type="protein sequence ID" value="GGM52475.1"/>
    <property type="molecule type" value="Genomic_DNA"/>
</dbReference>
<feature type="transmembrane region" description="Helical" evidence="8">
    <location>
        <begin position="326"/>
        <end position="343"/>
    </location>
</feature>
<keyword evidence="6 8" id="KW-0472">Membrane</keyword>
<feature type="transmembrane region" description="Helical" evidence="8">
    <location>
        <begin position="186"/>
        <end position="208"/>
    </location>
</feature>
<dbReference type="Pfam" id="PF07690">
    <property type="entry name" value="MFS_1"/>
    <property type="match status" value="1"/>
</dbReference>
<feature type="transmembrane region" description="Helical" evidence="8">
    <location>
        <begin position="28"/>
        <end position="51"/>
    </location>
</feature>
<dbReference type="InterPro" id="IPR005829">
    <property type="entry name" value="Sugar_transporter_CS"/>
</dbReference>
<dbReference type="Proteomes" id="UP000637578">
    <property type="component" value="Unassembled WGS sequence"/>
</dbReference>
<dbReference type="SUPFAM" id="SSF103473">
    <property type="entry name" value="MFS general substrate transporter"/>
    <property type="match status" value="1"/>
</dbReference>
<sequence>MGPREAADAATRAATVTVDERRPAAGGVAAQAVLALACAAQFMVVLDVSVVNVALPSIQASLGFDQGSEHWIVNGYALVFAGFLLLGGRLADLYGRKRIFLVGLALFAGSSLVGGLAGNLGTLVAARATQGLGAAVLAPATLTILTTTFREGAQRTRALATWTAVGAAGGAAGNLIGGVLTQFLSWRWILLINVPIGALAIVLAARYLVRDHRRDLGQRLDFPGAVLVTAGLASLSYGITQTQTRGWSDVVAVSALGAGTVALAGFVVVEGRFARAPLIPLRLFRVRSVSTGNVVMLLGGACLMPMWYFLSLFMQNVLHYGPWETGVGFLPHTLVIIVGSRLAPRVMEYVDARTLIVMGAAFAAVGFLWQGHISPDIDYLSGVLWPGLVISAGGGLLIAPITTMVTSKVRESDAGAASGLMNTTKQVGGVLGLAVLVTVAEVGTTTPEALTVGYGRAFLAIAGILGFVAVVALTLPSGVGRHRGPARGNSGRTVRRAHMPEESRHRAGRSRDD</sequence>
<dbReference type="PROSITE" id="PS50850">
    <property type="entry name" value="MFS"/>
    <property type="match status" value="1"/>
</dbReference>
<dbReference type="NCBIfam" id="TIGR00711">
    <property type="entry name" value="efflux_EmrB"/>
    <property type="match status" value="1"/>
</dbReference>
<feature type="domain" description="Major facilitator superfamily (MFS) profile" evidence="9">
    <location>
        <begin position="33"/>
        <end position="480"/>
    </location>
</feature>
<dbReference type="PRINTS" id="PR01036">
    <property type="entry name" value="TCRTETB"/>
</dbReference>
<keyword evidence="3" id="KW-1003">Cell membrane</keyword>
<evidence type="ECO:0000256" key="8">
    <source>
        <dbReference type="SAM" id="Phobius"/>
    </source>
</evidence>